<dbReference type="GO" id="GO:0005829">
    <property type="term" value="C:cytosol"/>
    <property type="evidence" value="ECO:0007669"/>
    <property type="project" value="TreeGrafter"/>
</dbReference>
<evidence type="ECO:0000256" key="3">
    <source>
        <dbReference type="ARBA" id="ARBA00022825"/>
    </source>
</evidence>
<feature type="compositionally biased region" description="Polar residues" evidence="4">
    <location>
        <begin position="28"/>
        <end position="42"/>
    </location>
</feature>
<dbReference type="PANTHER" id="PTHR42881:SF13">
    <property type="entry name" value="PROLYL ENDOPEPTIDASE"/>
    <property type="match status" value="1"/>
</dbReference>
<accession>A0A840I161</accession>
<comment type="caution">
    <text evidence="8">The sequence shown here is derived from an EMBL/GenBank/DDBJ whole genome shotgun (WGS) entry which is preliminary data.</text>
</comment>
<feature type="domain" description="Peptidase S9 prolyl oligopeptidase catalytic" evidence="6">
    <location>
        <begin position="504"/>
        <end position="708"/>
    </location>
</feature>
<feature type="signal peptide" evidence="5">
    <location>
        <begin position="1"/>
        <end position="23"/>
    </location>
</feature>
<dbReference type="GO" id="GO:0070012">
    <property type="term" value="F:oligopeptidase activity"/>
    <property type="evidence" value="ECO:0007669"/>
    <property type="project" value="TreeGrafter"/>
</dbReference>
<dbReference type="InterPro" id="IPR023302">
    <property type="entry name" value="Pept_S9A_N"/>
</dbReference>
<dbReference type="EC" id="3.4.21.26" evidence="8"/>
<dbReference type="InterPro" id="IPR002470">
    <property type="entry name" value="Peptidase_S9A"/>
</dbReference>
<evidence type="ECO:0000256" key="1">
    <source>
        <dbReference type="ARBA" id="ARBA00022670"/>
    </source>
</evidence>
<name>A0A840I161_9PROT</name>
<dbReference type="EMBL" id="JACHOB010000001">
    <property type="protein sequence ID" value="MBB4658021.1"/>
    <property type="molecule type" value="Genomic_DNA"/>
</dbReference>
<keyword evidence="9" id="KW-1185">Reference proteome</keyword>
<keyword evidence="2 8" id="KW-0378">Hydrolase</keyword>
<keyword evidence="3" id="KW-0720">Serine protease</keyword>
<dbReference type="RefSeq" id="WP_183815550.1">
    <property type="nucleotide sequence ID" value="NZ_JACHOB010000001.1"/>
</dbReference>
<gene>
    <name evidence="8" type="ORF">GGQ59_000521</name>
</gene>
<evidence type="ECO:0000256" key="5">
    <source>
        <dbReference type="SAM" id="SignalP"/>
    </source>
</evidence>
<evidence type="ECO:0000256" key="2">
    <source>
        <dbReference type="ARBA" id="ARBA00022801"/>
    </source>
</evidence>
<organism evidence="8 9">
    <name type="scientific">Parvularcula dongshanensis</name>
    <dbReference type="NCBI Taxonomy" id="1173995"/>
    <lineage>
        <taxon>Bacteria</taxon>
        <taxon>Pseudomonadati</taxon>
        <taxon>Pseudomonadota</taxon>
        <taxon>Alphaproteobacteria</taxon>
        <taxon>Parvularculales</taxon>
        <taxon>Parvularculaceae</taxon>
        <taxon>Parvularcula</taxon>
    </lineage>
</organism>
<evidence type="ECO:0000313" key="8">
    <source>
        <dbReference type="EMBL" id="MBB4658021.1"/>
    </source>
</evidence>
<dbReference type="GO" id="GO:0006508">
    <property type="term" value="P:proteolysis"/>
    <property type="evidence" value="ECO:0007669"/>
    <property type="project" value="UniProtKB-KW"/>
</dbReference>
<dbReference type="Proteomes" id="UP000563524">
    <property type="component" value="Unassembled WGS sequence"/>
</dbReference>
<dbReference type="GO" id="GO:0004252">
    <property type="term" value="F:serine-type endopeptidase activity"/>
    <property type="evidence" value="ECO:0007669"/>
    <property type="project" value="UniProtKB-EC"/>
</dbReference>
<dbReference type="PRINTS" id="PR00862">
    <property type="entry name" value="PROLIGOPTASE"/>
</dbReference>
<dbReference type="SUPFAM" id="SSF50993">
    <property type="entry name" value="Peptidase/esterase 'gauge' domain"/>
    <property type="match status" value="1"/>
</dbReference>
<dbReference type="InterPro" id="IPR051167">
    <property type="entry name" value="Prolyl_oligopep/macrocyclase"/>
</dbReference>
<dbReference type="InterPro" id="IPR029058">
    <property type="entry name" value="AB_hydrolase_fold"/>
</dbReference>
<evidence type="ECO:0000259" key="7">
    <source>
        <dbReference type="Pfam" id="PF02897"/>
    </source>
</evidence>
<feature type="chain" id="PRO_5032837389" evidence="5">
    <location>
        <begin position="24"/>
        <end position="711"/>
    </location>
</feature>
<dbReference type="Pfam" id="PF00326">
    <property type="entry name" value="Peptidase_S9"/>
    <property type="match status" value="1"/>
</dbReference>
<feature type="domain" description="Peptidase S9A N-terminal" evidence="7">
    <location>
        <begin position="30"/>
        <end position="427"/>
    </location>
</feature>
<dbReference type="SUPFAM" id="SSF53474">
    <property type="entry name" value="alpha/beta-Hydrolases"/>
    <property type="match status" value="1"/>
</dbReference>
<keyword evidence="5" id="KW-0732">Signal</keyword>
<evidence type="ECO:0000259" key="6">
    <source>
        <dbReference type="Pfam" id="PF00326"/>
    </source>
</evidence>
<sequence length="711" mass="77686">MKRNTLRAALLTGGAALSLSAIGAGEAQTSEDSVTNETTQETTSDDPYLWLEEVEGERALDWVRGQNDRSLEELQSSPFYQPMLDEAAAILTSEERIPAAALRGNYAYNFWQDQAHVRGLWRRMPTEAYVAGAGDWDVILDVDKLSEDEGENWVYKGTDCLAPDYDRCLLTLSRGGSDAAVRREFDVKSRSFVQDGFTLEEAKASTAWLDADTLLVGTSTDGATESGYPVKTRLWKRGTPIADAPVVFEGESTDVGVWPFSIYDHERGEHLGGIVRAVTFYDSEHHLRGPDGRFVKLPFPSKVDLAGYLDGQIIVSLNEPWSHDGQDFPLGAVVAYDPAAETAELVFSPSKTQAVQGVSSGPGRIYVSLLDDINGRVLSFTPGEDGWTQGAVDLPPKGVADVVSVDEATGEMLLMHEDPVTPETLYYKPAKGDPDAIKTSPAFYDAGGVSIRQYKATSKDGTQVPYTVIAKDDVLEGGPAPTIQYGYGGFQVPILPGYSGTQGKLWIERGGVYVIANIRGGGEYGPAWHQAGLKGERQRIYDDFYAVSEDLIERGITTPKQLGILGGSNGGLLMGVSMTQRPDLYGAIGIGVPLLDMLRYDKLLAGASWVGEYGDPDDPEERAFLETISPYQNLEEDKDYPRPFFFTSTKDDRVHPGHARKMARKMQANGQPFLYYENIEGGHGAAANLDQTAKRLALQYAYFAEALGLER</sequence>
<dbReference type="Gene3D" id="3.40.50.1820">
    <property type="entry name" value="alpha/beta hydrolase"/>
    <property type="match status" value="1"/>
</dbReference>
<dbReference type="InterPro" id="IPR001375">
    <property type="entry name" value="Peptidase_S9_cat"/>
</dbReference>
<reference evidence="8 9" key="1">
    <citation type="submission" date="2020-08" db="EMBL/GenBank/DDBJ databases">
        <title>Genomic Encyclopedia of Type Strains, Phase IV (KMG-IV): sequencing the most valuable type-strain genomes for metagenomic binning, comparative biology and taxonomic classification.</title>
        <authorList>
            <person name="Goeker M."/>
        </authorList>
    </citation>
    <scope>NUCLEOTIDE SEQUENCE [LARGE SCALE GENOMIC DNA]</scope>
    <source>
        <strain evidence="8 9">DSM 102850</strain>
    </source>
</reference>
<dbReference type="PANTHER" id="PTHR42881">
    <property type="entry name" value="PROLYL ENDOPEPTIDASE"/>
    <property type="match status" value="1"/>
</dbReference>
<proteinExistence type="predicted"/>
<dbReference type="Pfam" id="PF02897">
    <property type="entry name" value="Peptidase_S9_N"/>
    <property type="match status" value="1"/>
</dbReference>
<evidence type="ECO:0000256" key="4">
    <source>
        <dbReference type="SAM" id="MobiDB-lite"/>
    </source>
</evidence>
<dbReference type="AlphaFoldDB" id="A0A840I161"/>
<feature type="region of interest" description="Disordered" evidence="4">
    <location>
        <begin position="25"/>
        <end position="47"/>
    </location>
</feature>
<dbReference type="Gene3D" id="2.130.10.120">
    <property type="entry name" value="Prolyl oligopeptidase, N-terminal domain"/>
    <property type="match status" value="1"/>
</dbReference>
<protein>
    <submittedName>
        <fullName evidence="8">Prolyl oligopeptidase</fullName>
        <ecNumber evidence="8">3.4.21.26</ecNumber>
    </submittedName>
</protein>
<evidence type="ECO:0000313" key="9">
    <source>
        <dbReference type="Proteomes" id="UP000563524"/>
    </source>
</evidence>
<keyword evidence="1" id="KW-0645">Protease</keyword>